<reference evidence="2 3" key="1">
    <citation type="submission" date="2020-04" db="EMBL/GenBank/DDBJ databases">
        <title>Genome sequence for Sphingorhabdus sp. strain M1.</title>
        <authorList>
            <person name="Park S.-J."/>
        </authorList>
    </citation>
    <scope>NUCLEOTIDE SEQUENCE [LARGE SCALE GENOMIC DNA]</scope>
    <source>
        <strain evidence="2 3">JK6</strain>
    </source>
</reference>
<keyword evidence="2" id="KW-0255">Endonuclease</keyword>
<evidence type="ECO:0000259" key="1">
    <source>
        <dbReference type="Pfam" id="PF04480"/>
    </source>
</evidence>
<dbReference type="InterPro" id="IPR007569">
    <property type="entry name" value="DUF559"/>
</dbReference>
<dbReference type="Proteomes" id="UP000501600">
    <property type="component" value="Chromosome"/>
</dbReference>
<dbReference type="GO" id="GO:0004519">
    <property type="term" value="F:endonuclease activity"/>
    <property type="evidence" value="ECO:0007669"/>
    <property type="project" value="UniProtKB-KW"/>
</dbReference>
<dbReference type="PANTHER" id="PTHR38590:SF1">
    <property type="entry name" value="BLL0828 PROTEIN"/>
    <property type="match status" value="1"/>
</dbReference>
<organism evidence="2 3">
    <name type="scientific">Parasphingorhabdus halotolerans</name>
    <dbReference type="NCBI Taxonomy" id="2725558"/>
    <lineage>
        <taxon>Bacteria</taxon>
        <taxon>Pseudomonadati</taxon>
        <taxon>Pseudomonadota</taxon>
        <taxon>Alphaproteobacteria</taxon>
        <taxon>Sphingomonadales</taxon>
        <taxon>Sphingomonadaceae</taxon>
        <taxon>Parasphingorhabdus</taxon>
    </lineage>
</organism>
<dbReference type="InterPro" id="IPR011335">
    <property type="entry name" value="Restrct_endonuc-II-like"/>
</dbReference>
<proteinExistence type="predicted"/>
<name>A0A6H2DSC9_9SPHN</name>
<accession>A0A6H2DSC9</accession>
<dbReference type="RefSeq" id="WP_168821235.1">
    <property type="nucleotide sequence ID" value="NZ_CP051217.1"/>
</dbReference>
<gene>
    <name evidence="2" type="ORF">HF685_04330</name>
</gene>
<dbReference type="KEGG" id="phao:HF685_04330"/>
<keyword evidence="2" id="KW-0378">Hydrolase</keyword>
<keyword evidence="2" id="KW-0540">Nuclease</keyword>
<sequence>MTLLDRAREMRKNPTEPEKRFWRHLSNSQLEGHKFRRQAVIQYYIADFVCPHKRLIIEVDGDTHDSDADFKRDERLKEQGYRTVRFSNIDVMDNIDGVLTALLKALSQSPDRWRKTTPKPSFEKEEIQ</sequence>
<dbReference type="AlphaFoldDB" id="A0A6H2DSC9"/>
<protein>
    <submittedName>
        <fullName evidence="2">Endonuclease domain-containing protein</fullName>
    </submittedName>
</protein>
<evidence type="ECO:0000313" key="2">
    <source>
        <dbReference type="EMBL" id="QJB70671.1"/>
    </source>
</evidence>
<dbReference type="PANTHER" id="PTHR38590">
    <property type="entry name" value="BLL0828 PROTEIN"/>
    <property type="match status" value="1"/>
</dbReference>
<dbReference type="CDD" id="cd01038">
    <property type="entry name" value="Endonuclease_DUF559"/>
    <property type="match status" value="1"/>
</dbReference>
<evidence type="ECO:0000313" key="3">
    <source>
        <dbReference type="Proteomes" id="UP000501600"/>
    </source>
</evidence>
<dbReference type="EMBL" id="CP051217">
    <property type="protein sequence ID" value="QJB70671.1"/>
    <property type="molecule type" value="Genomic_DNA"/>
</dbReference>
<keyword evidence="3" id="KW-1185">Reference proteome</keyword>
<feature type="domain" description="DUF559" evidence="1">
    <location>
        <begin position="3"/>
        <end position="106"/>
    </location>
</feature>
<dbReference type="SUPFAM" id="SSF52980">
    <property type="entry name" value="Restriction endonuclease-like"/>
    <property type="match status" value="1"/>
</dbReference>
<dbReference type="InterPro" id="IPR047216">
    <property type="entry name" value="Endonuclease_DUF559_bact"/>
</dbReference>
<dbReference type="Pfam" id="PF04480">
    <property type="entry name" value="DUF559"/>
    <property type="match status" value="1"/>
</dbReference>
<dbReference type="Gene3D" id="3.40.960.10">
    <property type="entry name" value="VSR Endonuclease"/>
    <property type="match status" value="1"/>
</dbReference>